<proteinExistence type="predicted"/>
<sequence length="72" mass="8024">MNATLFQKPPWRRLHRFVAHLSFYTSSASLCSTFLILHDCKFSFSLSLFSPFCLTTSGHATRIGSVVLTAVA</sequence>
<accession>A0A0P6BH62</accession>
<protein>
    <submittedName>
        <fullName evidence="1">Uncharacterized protein</fullName>
    </submittedName>
</protein>
<evidence type="ECO:0000313" key="1">
    <source>
        <dbReference type="EMBL" id="JAN81146.1"/>
    </source>
</evidence>
<dbReference type="AlphaFoldDB" id="A0A0P6BH62"/>
<dbReference type="EMBL" id="GDIQ01013591">
    <property type="protein sequence ID" value="JAN81146.1"/>
    <property type="molecule type" value="Transcribed_RNA"/>
</dbReference>
<name>A0A0P6BH62_9CRUS</name>
<reference evidence="1" key="1">
    <citation type="submission" date="2015-10" db="EMBL/GenBank/DDBJ databases">
        <title>EvidentialGene: Evidence-directed Construction of Complete mRNA Transcriptomes without Genomes.</title>
        <authorList>
            <person name="Gilbert D.G."/>
        </authorList>
    </citation>
    <scope>NUCLEOTIDE SEQUENCE</scope>
</reference>
<organism evidence="1">
    <name type="scientific">Daphnia magna</name>
    <dbReference type="NCBI Taxonomy" id="35525"/>
    <lineage>
        <taxon>Eukaryota</taxon>
        <taxon>Metazoa</taxon>
        <taxon>Ecdysozoa</taxon>
        <taxon>Arthropoda</taxon>
        <taxon>Crustacea</taxon>
        <taxon>Branchiopoda</taxon>
        <taxon>Diplostraca</taxon>
        <taxon>Cladocera</taxon>
        <taxon>Anomopoda</taxon>
        <taxon>Daphniidae</taxon>
        <taxon>Daphnia</taxon>
    </lineage>
</organism>